<protein>
    <submittedName>
        <fullName evidence="3">Uncharacterized protein</fullName>
    </submittedName>
</protein>
<reference evidence="3 4" key="1">
    <citation type="submission" date="2014-02" db="EMBL/GenBank/DDBJ databases">
        <authorList>
            <person name="Sears C."/>
            <person name="Carroll K."/>
            <person name="Sack B.R."/>
            <person name="Qadri F."/>
            <person name="Myers L.L."/>
            <person name="Chung G.-T."/>
            <person name="Escheverria P."/>
            <person name="Fraser C.M."/>
            <person name="Sadzewicz L."/>
            <person name="Shefchek K.A."/>
            <person name="Tallon L."/>
            <person name="Das S.P."/>
            <person name="Daugherty S."/>
            <person name="Mongodin E.F."/>
        </authorList>
    </citation>
    <scope>NUCLEOTIDE SEQUENCE [LARGE SCALE GENOMIC DNA]</scope>
    <source>
        <strain evidence="3">3998T</strain>
        <strain evidence="4">3998T(B)3</strain>
    </source>
</reference>
<evidence type="ECO:0000313" key="2">
    <source>
        <dbReference type="EMBL" id="EXY89385.1"/>
    </source>
</evidence>
<evidence type="ECO:0000256" key="1">
    <source>
        <dbReference type="SAM" id="MobiDB-lite"/>
    </source>
</evidence>
<evidence type="ECO:0000313" key="3">
    <source>
        <dbReference type="EMBL" id="EXY89405.1"/>
    </source>
</evidence>
<dbReference type="AlphaFoldDB" id="A0A015X9Q8"/>
<feature type="region of interest" description="Disordered" evidence="1">
    <location>
        <begin position="1"/>
        <end position="47"/>
    </location>
</feature>
<dbReference type="Proteomes" id="UP000020773">
    <property type="component" value="Unassembled WGS sequence"/>
</dbReference>
<dbReference type="EMBL" id="JGDB01000252">
    <property type="protein sequence ID" value="EXY89405.1"/>
    <property type="molecule type" value="Genomic_DNA"/>
</dbReference>
<name>A0A015X9Q8_BACFG</name>
<feature type="compositionally biased region" description="Basic and acidic residues" evidence="1">
    <location>
        <begin position="32"/>
        <end position="47"/>
    </location>
</feature>
<gene>
    <name evidence="3" type="ORF">M125_3938</name>
    <name evidence="2" type="ORF">M125_3962</name>
</gene>
<sequence length="47" mass="5426">MLHKRETNALSKGRKRLVEREWQTSPKGKIARPKEGSQPAEEKKPTI</sequence>
<proteinExistence type="predicted"/>
<accession>A0A015X9Q8</accession>
<organism evidence="3 4">
    <name type="scientific">Bacteroides fragilis str. 3998T(B)3</name>
    <dbReference type="NCBI Taxonomy" id="1339316"/>
    <lineage>
        <taxon>Bacteria</taxon>
        <taxon>Pseudomonadati</taxon>
        <taxon>Bacteroidota</taxon>
        <taxon>Bacteroidia</taxon>
        <taxon>Bacteroidales</taxon>
        <taxon>Bacteroidaceae</taxon>
        <taxon>Bacteroides</taxon>
    </lineage>
</organism>
<evidence type="ECO:0000313" key="4">
    <source>
        <dbReference type="Proteomes" id="UP000020773"/>
    </source>
</evidence>
<dbReference type="PATRIC" id="fig|1339316.3.peg.3721"/>
<comment type="caution">
    <text evidence="3">The sequence shown here is derived from an EMBL/GenBank/DDBJ whole genome shotgun (WGS) entry which is preliminary data.</text>
</comment>
<dbReference type="EMBL" id="JGDB01000253">
    <property type="protein sequence ID" value="EXY89385.1"/>
    <property type="molecule type" value="Genomic_DNA"/>
</dbReference>